<dbReference type="InterPro" id="IPR021903">
    <property type="entry name" value="DUF3515"/>
</dbReference>
<dbReference type="RefSeq" id="WP_053922709.1">
    <property type="nucleotide sequence ID" value="NZ_LGKG01000024.1"/>
</dbReference>
<reference evidence="2" key="1">
    <citation type="submission" date="2015-07" db="EMBL/GenBank/DDBJ databases">
        <authorList>
            <person name="Ju K.-S."/>
            <person name="Doroghazi J.R."/>
            <person name="Metcalf W.W."/>
        </authorList>
    </citation>
    <scope>NUCLEOTIDE SEQUENCE [LARGE SCALE GENOMIC DNA]</scope>
    <source>
        <strain evidence="2">NRRL ISP-5002</strain>
    </source>
</reference>
<comment type="caution">
    <text evidence="1">The sequence shown here is derived from an EMBL/GenBank/DDBJ whole genome shotgun (WGS) entry which is preliminary data.</text>
</comment>
<organism evidence="1 2">
    <name type="scientific">Streptomyces chattanoogensis</name>
    <dbReference type="NCBI Taxonomy" id="66876"/>
    <lineage>
        <taxon>Bacteria</taxon>
        <taxon>Bacillati</taxon>
        <taxon>Actinomycetota</taxon>
        <taxon>Actinomycetes</taxon>
        <taxon>Kitasatosporales</taxon>
        <taxon>Streptomycetaceae</taxon>
        <taxon>Streptomyces</taxon>
    </lineage>
</organism>
<sequence length="162" mass="16920">MTPRRLAVSGVSVVALLVIAATFLVSGNAVQVAPPAPEAKVRGMCTALADALPDSVAGLERRDTEPSSPFTAAWGDSAIVLRCGVPRPAEMLDTKAAGGEIRGVRWLLQTSPDGRHRCTTALRKAYVELTLPAKYGDVGALMDLAAAIKKTVPRIQDGAKSS</sequence>
<proteinExistence type="predicted"/>
<dbReference type="PATRIC" id="fig|66876.3.peg.1358"/>
<keyword evidence="2" id="KW-1185">Reference proteome</keyword>
<gene>
    <name evidence="1" type="ORF">ADL29_06175</name>
</gene>
<accession>A0A0N0H380</accession>
<name>A0A0N0H380_9ACTN</name>
<dbReference type="Proteomes" id="UP000037982">
    <property type="component" value="Unassembled WGS sequence"/>
</dbReference>
<dbReference type="EMBL" id="LGKG01000024">
    <property type="protein sequence ID" value="KPC66012.1"/>
    <property type="molecule type" value="Genomic_DNA"/>
</dbReference>
<dbReference type="Pfam" id="PF12028">
    <property type="entry name" value="DUF3515"/>
    <property type="match status" value="1"/>
</dbReference>
<evidence type="ECO:0000313" key="1">
    <source>
        <dbReference type="EMBL" id="KPC66012.1"/>
    </source>
</evidence>
<protein>
    <recommendedName>
        <fullName evidence="3">DUF3515 domain-containing protein</fullName>
    </recommendedName>
</protein>
<dbReference type="AlphaFoldDB" id="A0A0N0H380"/>
<evidence type="ECO:0008006" key="3">
    <source>
        <dbReference type="Google" id="ProtNLM"/>
    </source>
</evidence>
<evidence type="ECO:0000313" key="2">
    <source>
        <dbReference type="Proteomes" id="UP000037982"/>
    </source>
</evidence>